<feature type="repeat" description="WD" evidence="5">
    <location>
        <begin position="813"/>
        <end position="845"/>
    </location>
</feature>
<evidence type="ECO:0000259" key="7">
    <source>
        <dbReference type="PROSITE" id="PS50011"/>
    </source>
</evidence>
<reference evidence="8" key="1">
    <citation type="submission" date="2021-05" db="EMBL/GenBank/DDBJ databases">
        <title>Complete genome sequence of the cellulolytic planctomycete Telmatocola sphagniphila SP2T and characterization of the first cellulase from planctomycetes.</title>
        <authorList>
            <person name="Rakitin A.L."/>
            <person name="Beletsky A.V."/>
            <person name="Naumoff D.G."/>
            <person name="Kulichevskaya I.S."/>
            <person name="Mardanov A.V."/>
            <person name="Ravin N.V."/>
            <person name="Dedysh S.N."/>
        </authorList>
    </citation>
    <scope>NUCLEOTIDE SEQUENCE</scope>
    <source>
        <strain evidence="8">SP2T</strain>
    </source>
</reference>
<dbReference type="InterPro" id="IPR000719">
    <property type="entry name" value="Prot_kinase_dom"/>
</dbReference>
<evidence type="ECO:0000256" key="3">
    <source>
        <dbReference type="ARBA" id="ARBA00022741"/>
    </source>
</evidence>
<dbReference type="Pfam" id="PF00069">
    <property type="entry name" value="Pkinase"/>
    <property type="match status" value="1"/>
</dbReference>
<dbReference type="InterPro" id="IPR017441">
    <property type="entry name" value="Protein_kinase_ATP_BS"/>
</dbReference>
<accession>A0A8E6B9H9</accession>
<dbReference type="EMBL" id="CP074694">
    <property type="protein sequence ID" value="QVL33884.1"/>
    <property type="molecule type" value="Genomic_DNA"/>
</dbReference>
<dbReference type="SUPFAM" id="SSF56112">
    <property type="entry name" value="Protein kinase-like (PK-like)"/>
    <property type="match status" value="1"/>
</dbReference>
<feature type="repeat" description="WD" evidence="5">
    <location>
        <begin position="1156"/>
        <end position="1190"/>
    </location>
</feature>
<dbReference type="Gene3D" id="3.30.200.20">
    <property type="entry name" value="Phosphorylase Kinase, domain 1"/>
    <property type="match status" value="1"/>
</dbReference>
<feature type="repeat" description="WD" evidence="5">
    <location>
        <begin position="718"/>
        <end position="759"/>
    </location>
</feature>
<dbReference type="CDD" id="cd14014">
    <property type="entry name" value="STKc_PknB_like"/>
    <property type="match status" value="1"/>
</dbReference>
<evidence type="ECO:0000256" key="1">
    <source>
        <dbReference type="ARBA" id="ARBA00022574"/>
    </source>
</evidence>
<dbReference type="SMART" id="SM00320">
    <property type="entry name" value="WD40"/>
    <property type="match status" value="13"/>
</dbReference>
<dbReference type="SMART" id="SM00220">
    <property type="entry name" value="S_TKc"/>
    <property type="match status" value="1"/>
</dbReference>
<evidence type="ECO:0000256" key="5">
    <source>
        <dbReference type="PROSITE-ProRule" id="PRU00221"/>
    </source>
</evidence>
<keyword evidence="9" id="KW-1185">Reference proteome</keyword>
<dbReference type="AlphaFoldDB" id="A0A8E6B9H9"/>
<organism evidence="8 9">
    <name type="scientific">Telmatocola sphagniphila</name>
    <dbReference type="NCBI Taxonomy" id="1123043"/>
    <lineage>
        <taxon>Bacteria</taxon>
        <taxon>Pseudomonadati</taxon>
        <taxon>Planctomycetota</taxon>
        <taxon>Planctomycetia</taxon>
        <taxon>Gemmatales</taxon>
        <taxon>Gemmataceae</taxon>
    </lineage>
</organism>
<dbReference type="PANTHER" id="PTHR19879:SF9">
    <property type="entry name" value="TRANSCRIPTION INITIATION FACTOR TFIID SUBUNIT 5"/>
    <property type="match status" value="1"/>
</dbReference>
<dbReference type="GO" id="GO:0005524">
    <property type="term" value="F:ATP binding"/>
    <property type="evidence" value="ECO:0007669"/>
    <property type="project" value="UniProtKB-UniRule"/>
</dbReference>
<dbReference type="InterPro" id="IPR008271">
    <property type="entry name" value="Ser/Thr_kinase_AS"/>
</dbReference>
<name>A0A8E6B9H9_9BACT</name>
<sequence>MKTCPDQNALTQLLEEQLAPNRLEELLQHIEHCLNCQNQLQDRTDQEMTSWSPFFSPLREKPEPTPEQPTYLPAFLESHRPPHSASPLDALSEAPWPSVDGYELLRVLGRGGSGVVYEARQRTLDRVVALKLLRADLVRDPRVRERLQQEAAILSRMQHPNIVSVFDFLESEGSPCLALELVRGGTLASWSAKTPVATRVAVEILIPITRAIEYAHSLGILHRDLKPSNVLLATSETAPRPNSEKSGIPPEAIKVTDFGLAKYFGSAENLERSLTETGMIVGTPSYLAPELASQPSSKLGPAADIYSLGAILYELLTGRPPFQADTPLNTLLLAIQEEPLSVARLQPQVPRDLGTICMKCLEKDPRKRYGQAEDLRKDLERFQAGENILARPLGTLEKATRLVRRHPSQSLLILTLGLVLIGSLAAVGNQYQKTRGALGDLTQRTQSEARAHEAADRARERSERASLELLLDQSVTLCQKDDLASGLQGLASGLERAGAADFPDLKSVLAKNLQAWKNQTLLPRVSPRFGSSVTSLAFDSRGQKILVGLWGNKDQKPGPGEARLWDVATWKPLSPPLPHPGAVLAVAMSPDDRYLLTGSFDGSVKLWDSSSGQPIWESSREFQRVFSVAFRPDGRHFAAAGLSNDPKFPGEARIWNLLSKERAFPAIRQSGILTCLSYSPNSQWLVTAGSSSWGEDRLHSAGECRQWNADTGTPVGPALMHSGLVRSAVYSPEGNTLLTGGVDQAVISWNRQTGQRQPPLLLQEFGIQSLTCSKEGRFLLSGGGRSDKESPVQKAACLWDAETGARLMAPLIQSDDVSAVAFRPEHPAFATGGRDGKVQLWEFASLLPAWEKRYATPLSAVSYSPDGRFLAVAGDQKSPARGLIELLDVSEPSRTYRFGEGWDPVEALAFTPDSRSLAVSYRGNARVELYEVPSGKRIRPPLPHAGTPRQLSFSPDGRKLLAFTPGAVGVLWDLTSGRPLWECQHQGNPIQATALSPDAKVLLTGGKDGVVRSYSAENGQFLRELARTSGTILSLNFHEDSQEYYVGDAESHLSVGNLDSEEPPNPLLSHTRSAVQKILPLNFSHRVLTLTQNAYSQFGEIWIWDLSQNKAEVKQAWGLNATKVLYNAPTQTFLTADGNRNLQLWDAVTGRTIGPARKHPGHITGFDFAPDGASYAVVGEKGYLRIWKTP</sequence>
<dbReference type="Proteomes" id="UP000676194">
    <property type="component" value="Chromosome"/>
</dbReference>
<proteinExistence type="predicted"/>
<keyword evidence="3 6" id="KW-0547">Nucleotide-binding</keyword>
<dbReference type="PROSITE" id="PS00107">
    <property type="entry name" value="PROTEIN_KINASE_ATP"/>
    <property type="match status" value="1"/>
</dbReference>
<keyword evidence="1 5" id="KW-0853">WD repeat</keyword>
<feature type="domain" description="Protein kinase" evidence="7">
    <location>
        <begin position="102"/>
        <end position="382"/>
    </location>
</feature>
<dbReference type="InterPro" id="IPR036322">
    <property type="entry name" value="WD40_repeat_dom_sf"/>
</dbReference>
<evidence type="ECO:0000256" key="4">
    <source>
        <dbReference type="ARBA" id="ARBA00022840"/>
    </source>
</evidence>
<dbReference type="SUPFAM" id="SSF50978">
    <property type="entry name" value="WD40 repeat-like"/>
    <property type="match status" value="2"/>
</dbReference>
<dbReference type="PROSITE" id="PS00678">
    <property type="entry name" value="WD_REPEATS_1"/>
    <property type="match status" value="1"/>
</dbReference>
<evidence type="ECO:0000313" key="9">
    <source>
        <dbReference type="Proteomes" id="UP000676194"/>
    </source>
</evidence>
<dbReference type="PANTHER" id="PTHR19879">
    <property type="entry name" value="TRANSCRIPTION INITIATION FACTOR TFIID"/>
    <property type="match status" value="1"/>
</dbReference>
<dbReference type="RefSeq" id="WP_213498861.1">
    <property type="nucleotide sequence ID" value="NZ_CP074694.1"/>
</dbReference>
<dbReference type="PROSITE" id="PS50082">
    <property type="entry name" value="WD_REPEATS_2"/>
    <property type="match status" value="4"/>
</dbReference>
<dbReference type="GO" id="GO:0004672">
    <property type="term" value="F:protein kinase activity"/>
    <property type="evidence" value="ECO:0007669"/>
    <property type="project" value="InterPro"/>
</dbReference>
<dbReference type="PROSITE" id="PS50011">
    <property type="entry name" value="PROTEIN_KINASE_DOM"/>
    <property type="match status" value="1"/>
</dbReference>
<dbReference type="InterPro" id="IPR011009">
    <property type="entry name" value="Kinase-like_dom_sf"/>
</dbReference>
<dbReference type="PROSITE" id="PS50294">
    <property type="entry name" value="WD_REPEATS_REGION"/>
    <property type="match status" value="4"/>
</dbReference>
<feature type="repeat" description="WD" evidence="5">
    <location>
        <begin position="576"/>
        <end position="617"/>
    </location>
</feature>
<evidence type="ECO:0000313" key="8">
    <source>
        <dbReference type="EMBL" id="QVL33884.1"/>
    </source>
</evidence>
<dbReference type="InterPro" id="IPR015943">
    <property type="entry name" value="WD40/YVTN_repeat-like_dom_sf"/>
</dbReference>
<dbReference type="InterPro" id="IPR019775">
    <property type="entry name" value="WD40_repeat_CS"/>
</dbReference>
<keyword evidence="4 6" id="KW-0067">ATP-binding</keyword>
<protein>
    <submittedName>
        <fullName evidence="8">Protein kinase</fullName>
    </submittedName>
</protein>
<dbReference type="Gene3D" id="1.10.510.10">
    <property type="entry name" value="Transferase(Phosphotransferase) domain 1"/>
    <property type="match status" value="1"/>
</dbReference>
<dbReference type="Pfam" id="PF00400">
    <property type="entry name" value="WD40"/>
    <property type="match status" value="4"/>
</dbReference>
<dbReference type="Gene3D" id="2.130.10.10">
    <property type="entry name" value="YVTN repeat-like/Quinoprotein amine dehydrogenase"/>
    <property type="match status" value="5"/>
</dbReference>
<dbReference type="InterPro" id="IPR001680">
    <property type="entry name" value="WD40_rpt"/>
</dbReference>
<dbReference type="InterPro" id="IPR024977">
    <property type="entry name" value="Apc4-like_WD40_dom"/>
</dbReference>
<keyword evidence="2" id="KW-0677">Repeat</keyword>
<gene>
    <name evidence="8" type="ORF">KIH39_08260</name>
</gene>
<keyword evidence="8" id="KW-0808">Transferase</keyword>
<dbReference type="Pfam" id="PF12894">
    <property type="entry name" value="ANAPC4_WD40"/>
    <property type="match status" value="1"/>
</dbReference>
<evidence type="ECO:0000256" key="6">
    <source>
        <dbReference type="PROSITE-ProRule" id="PRU10141"/>
    </source>
</evidence>
<feature type="binding site" evidence="6">
    <location>
        <position position="131"/>
    </location>
    <ligand>
        <name>ATP</name>
        <dbReference type="ChEBI" id="CHEBI:30616"/>
    </ligand>
</feature>
<dbReference type="PROSITE" id="PS00108">
    <property type="entry name" value="PROTEIN_KINASE_ST"/>
    <property type="match status" value="1"/>
</dbReference>
<keyword evidence="8" id="KW-0418">Kinase</keyword>
<evidence type="ECO:0000256" key="2">
    <source>
        <dbReference type="ARBA" id="ARBA00022737"/>
    </source>
</evidence>
<dbReference type="KEGG" id="tsph:KIH39_08260"/>